<keyword evidence="3" id="KW-1185">Reference proteome</keyword>
<dbReference type="Gene3D" id="3.40.630.30">
    <property type="match status" value="1"/>
</dbReference>
<reference evidence="2" key="1">
    <citation type="submission" date="2022-11" db="EMBL/GenBank/DDBJ databases">
        <authorList>
            <person name="Petersen C."/>
        </authorList>
    </citation>
    <scope>NUCLEOTIDE SEQUENCE</scope>
    <source>
        <strain evidence="2">IBT 30069</strain>
    </source>
</reference>
<dbReference type="EMBL" id="JAPQKH010000005">
    <property type="protein sequence ID" value="KAJ5097740.1"/>
    <property type="molecule type" value="Genomic_DNA"/>
</dbReference>
<accession>A0A9W9K9C0</accession>
<gene>
    <name evidence="2" type="ORF">N7456_008461</name>
</gene>
<dbReference type="Pfam" id="PF13302">
    <property type="entry name" value="Acetyltransf_3"/>
    <property type="match status" value="1"/>
</dbReference>
<dbReference type="OrthoDB" id="41238at2759"/>
<dbReference type="GO" id="GO:0008999">
    <property type="term" value="F:protein-N-terminal-alanine acetyltransferase activity"/>
    <property type="evidence" value="ECO:0007669"/>
    <property type="project" value="TreeGrafter"/>
</dbReference>
<dbReference type="InterPro" id="IPR000182">
    <property type="entry name" value="GNAT_dom"/>
</dbReference>
<dbReference type="CDD" id="cd04301">
    <property type="entry name" value="NAT_SF"/>
    <property type="match status" value="1"/>
</dbReference>
<name>A0A9W9K9C0_9EURO</name>
<dbReference type="Proteomes" id="UP001149165">
    <property type="component" value="Unassembled WGS sequence"/>
</dbReference>
<evidence type="ECO:0000313" key="2">
    <source>
        <dbReference type="EMBL" id="KAJ5097740.1"/>
    </source>
</evidence>
<protein>
    <submittedName>
        <fullName evidence="2">Acyl-CoA N-acyltransferase</fullName>
    </submittedName>
</protein>
<feature type="domain" description="N-acetyltransferase" evidence="1">
    <location>
        <begin position="18"/>
        <end position="176"/>
    </location>
</feature>
<dbReference type="PANTHER" id="PTHR43441:SF5">
    <property type="entry name" value="FAMILY ACETYLTRANSFERASE, PUTATIVE-RELATED"/>
    <property type="match status" value="1"/>
</dbReference>
<dbReference type="SUPFAM" id="SSF55729">
    <property type="entry name" value="Acyl-CoA N-acyltransferases (Nat)"/>
    <property type="match status" value="1"/>
</dbReference>
<dbReference type="InterPro" id="IPR051908">
    <property type="entry name" value="Ribosomal_N-acetyltransferase"/>
</dbReference>
<comment type="caution">
    <text evidence="2">The sequence shown here is derived from an EMBL/GenBank/DDBJ whole genome shotgun (WGS) entry which is preliminary data.</text>
</comment>
<reference evidence="2" key="2">
    <citation type="journal article" date="2023" name="IMA Fungus">
        <title>Comparative genomic study of the Penicillium genus elucidates a diverse pangenome and 15 lateral gene transfer events.</title>
        <authorList>
            <person name="Petersen C."/>
            <person name="Sorensen T."/>
            <person name="Nielsen M.R."/>
            <person name="Sondergaard T.E."/>
            <person name="Sorensen J.L."/>
            <person name="Fitzpatrick D.A."/>
            <person name="Frisvad J.C."/>
            <person name="Nielsen K.L."/>
        </authorList>
    </citation>
    <scope>NUCLEOTIDE SEQUENCE</scope>
    <source>
        <strain evidence="2">IBT 30069</strain>
    </source>
</reference>
<dbReference type="AlphaFoldDB" id="A0A9W9K9C0"/>
<evidence type="ECO:0000259" key="1">
    <source>
        <dbReference type="Pfam" id="PF13302"/>
    </source>
</evidence>
<evidence type="ECO:0000313" key="3">
    <source>
        <dbReference type="Proteomes" id="UP001149165"/>
    </source>
</evidence>
<sequence>MSKIPVFPFPVRELSNERIKLVPFNPDHHGDTFFRQITPALFANMSIGPWDSVSDFKSAFYDGPNRHILSFNNPESFPFAIIDKTRPPSSDDTDGELAGAISYINTSANNLCTEIGFVVVLPQYQRSHVAVNAAGLMVQNVFERPENGGLGLCRAHWKASTNNPASSRLAEKVGFEKIGVTKWHMRFPKGATKGKIGNGRELPPGADPEDLWRDTVDLTLSWEDWQNGVAEEAKIAMAR</sequence>
<dbReference type="PANTHER" id="PTHR43441">
    <property type="entry name" value="RIBOSOMAL-PROTEIN-SERINE ACETYLTRANSFERASE"/>
    <property type="match status" value="1"/>
</dbReference>
<proteinExistence type="predicted"/>
<dbReference type="GO" id="GO:1990189">
    <property type="term" value="F:protein N-terminal-serine acetyltransferase activity"/>
    <property type="evidence" value="ECO:0007669"/>
    <property type="project" value="TreeGrafter"/>
</dbReference>
<dbReference type="InterPro" id="IPR016181">
    <property type="entry name" value="Acyl_CoA_acyltransferase"/>
</dbReference>
<organism evidence="2 3">
    <name type="scientific">Penicillium angulare</name>
    <dbReference type="NCBI Taxonomy" id="116970"/>
    <lineage>
        <taxon>Eukaryota</taxon>
        <taxon>Fungi</taxon>
        <taxon>Dikarya</taxon>
        <taxon>Ascomycota</taxon>
        <taxon>Pezizomycotina</taxon>
        <taxon>Eurotiomycetes</taxon>
        <taxon>Eurotiomycetidae</taxon>
        <taxon>Eurotiales</taxon>
        <taxon>Aspergillaceae</taxon>
        <taxon>Penicillium</taxon>
    </lineage>
</organism>